<reference evidence="2 3" key="1">
    <citation type="submission" date="2023-06" db="EMBL/GenBank/DDBJ databases">
        <title>Cellulomonas sp. MW9 Whole genome sequence.</title>
        <authorList>
            <person name="Park S."/>
        </authorList>
    </citation>
    <scope>NUCLEOTIDE SEQUENCE [LARGE SCALE GENOMIC DNA]</scope>
    <source>
        <strain evidence="2 3">MW9</strain>
    </source>
</reference>
<dbReference type="EMBL" id="JAUCGR010000004">
    <property type="protein sequence ID" value="MDM7832526.1"/>
    <property type="molecule type" value="Genomic_DNA"/>
</dbReference>
<comment type="caution">
    <text evidence="2">The sequence shown here is derived from an EMBL/GenBank/DDBJ whole genome shotgun (WGS) entry which is preliminary data.</text>
</comment>
<dbReference type="Gene3D" id="3.10.450.50">
    <property type="match status" value="1"/>
</dbReference>
<evidence type="ECO:0000259" key="1">
    <source>
        <dbReference type="Pfam" id="PF12680"/>
    </source>
</evidence>
<dbReference type="Proteomes" id="UP001321453">
    <property type="component" value="Unassembled WGS sequence"/>
</dbReference>
<gene>
    <name evidence="2" type="ORF">QRT05_14385</name>
</gene>
<keyword evidence="3" id="KW-1185">Reference proteome</keyword>
<organism evidence="2 3">
    <name type="scientific">Cellulomonas edaphi</name>
    <dbReference type="NCBI Taxonomy" id="3053468"/>
    <lineage>
        <taxon>Bacteria</taxon>
        <taxon>Bacillati</taxon>
        <taxon>Actinomycetota</taxon>
        <taxon>Actinomycetes</taxon>
        <taxon>Micrococcales</taxon>
        <taxon>Cellulomonadaceae</taxon>
        <taxon>Cellulomonas</taxon>
    </lineage>
</organism>
<evidence type="ECO:0000313" key="3">
    <source>
        <dbReference type="Proteomes" id="UP001321453"/>
    </source>
</evidence>
<evidence type="ECO:0000313" key="2">
    <source>
        <dbReference type="EMBL" id="MDM7832526.1"/>
    </source>
</evidence>
<accession>A0ABT7SA87</accession>
<protein>
    <submittedName>
        <fullName evidence="2">Nuclear transport factor 2 family protein</fullName>
    </submittedName>
</protein>
<dbReference type="InterPro" id="IPR037401">
    <property type="entry name" value="SnoaL-like"/>
</dbReference>
<feature type="domain" description="SnoaL-like" evidence="1">
    <location>
        <begin position="7"/>
        <end position="103"/>
    </location>
</feature>
<dbReference type="InterPro" id="IPR032710">
    <property type="entry name" value="NTF2-like_dom_sf"/>
</dbReference>
<dbReference type="RefSeq" id="WP_289448028.1">
    <property type="nucleotide sequence ID" value="NZ_JAUCGR010000004.1"/>
</dbReference>
<name>A0ABT7SA87_9CELL</name>
<dbReference type="SUPFAM" id="SSF54427">
    <property type="entry name" value="NTF2-like"/>
    <property type="match status" value="1"/>
</dbReference>
<sequence length="125" mass="14196">MDVTSWVTEYERAWRAQDVPALDGLFTPDAVYLRSAYDDGLVGLPAIRDFWSDDQPFTMTWEPVAAEGDTAVVRVEVHYGGAEPHEYRDLWIITFADDGRARRFEEWAHWPGMPGWSSTDPGASD</sequence>
<dbReference type="Pfam" id="PF12680">
    <property type="entry name" value="SnoaL_2"/>
    <property type="match status" value="1"/>
</dbReference>
<proteinExistence type="predicted"/>